<feature type="domain" description="Guanylate cyclase" evidence="3">
    <location>
        <begin position="969"/>
        <end position="1057"/>
    </location>
</feature>
<feature type="transmembrane region" description="Helical" evidence="2">
    <location>
        <begin position="277"/>
        <end position="302"/>
    </location>
</feature>
<feature type="compositionally biased region" description="Polar residues" evidence="1">
    <location>
        <begin position="894"/>
        <end position="904"/>
    </location>
</feature>
<gene>
    <name evidence="4" type="ORF">ACHAXA_000027</name>
</gene>
<evidence type="ECO:0000256" key="2">
    <source>
        <dbReference type="SAM" id="Phobius"/>
    </source>
</evidence>
<dbReference type="Proteomes" id="UP001530377">
    <property type="component" value="Unassembled WGS sequence"/>
</dbReference>
<reference evidence="4 5" key="1">
    <citation type="submission" date="2024-10" db="EMBL/GenBank/DDBJ databases">
        <title>Updated reference genomes for cyclostephanoid diatoms.</title>
        <authorList>
            <person name="Roberts W.R."/>
            <person name="Alverson A.J."/>
        </authorList>
    </citation>
    <scope>NUCLEOTIDE SEQUENCE [LARGE SCALE GENOMIC DNA]</scope>
    <source>
        <strain evidence="4 5">AJA228-03</strain>
    </source>
</reference>
<accession>A0ABD3SRZ4</accession>
<dbReference type="Gene3D" id="3.30.70.1230">
    <property type="entry name" value="Nucleotide cyclase"/>
    <property type="match status" value="1"/>
</dbReference>
<organism evidence="4 5">
    <name type="scientific">Cyclostephanos tholiformis</name>
    <dbReference type="NCBI Taxonomy" id="382380"/>
    <lineage>
        <taxon>Eukaryota</taxon>
        <taxon>Sar</taxon>
        <taxon>Stramenopiles</taxon>
        <taxon>Ochrophyta</taxon>
        <taxon>Bacillariophyta</taxon>
        <taxon>Coscinodiscophyceae</taxon>
        <taxon>Thalassiosirophycidae</taxon>
        <taxon>Stephanodiscales</taxon>
        <taxon>Stephanodiscaceae</taxon>
        <taxon>Cyclostephanos</taxon>
    </lineage>
</organism>
<dbReference type="PANTHER" id="PTHR43336">
    <property type="entry name" value="OXYGEN SENSOR HISTIDINE KINASE RESPONSE REGULATOR DEVS/DOSS"/>
    <property type="match status" value="1"/>
</dbReference>
<evidence type="ECO:0000313" key="5">
    <source>
        <dbReference type="Proteomes" id="UP001530377"/>
    </source>
</evidence>
<protein>
    <recommendedName>
        <fullName evidence="3">Guanylate cyclase domain-containing protein</fullName>
    </recommendedName>
</protein>
<feature type="region of interest" description="Disordered" evidence="1">
    <location>
        <begin position="888"/>
        <end position="913"/>
    </location>
</feature>
<comment type="caution">
    <text evidence="4">The sequence shown here is derived from an EMBL/GenBank/DDBJ whole genome shotgun (WGS) entry which is preliminary data.</text>
</comment>
<dbReference type="Pfam" id="PF00211">
    <property type="entry name" value="Guanylate_cyc"/>
    <property type="match status" value="1"/>
</dbReference>
<dbReference type="AlphaFoldDB" id="A0ABD3SRZ4"/>
<evidence type="ECO:0000256" key="1">
    <source>
        <dbReference type="SAM" id="MobiDB-lite"/>
    </source>
</evidence>
<feature type="transmembrane region" description="Helical" evidence="2">
    <location>
        <begin position="323"/>
        <end position="348"/>
    </location>
</feature>
<feature type="region of interest" description="Disordered" evidence="1">
    <location>
        <begin position="1"/>
        <end position="31"/>
    </location>
</feature>
<proteinExistence type="predicted"/>
<name>A0ABD3SRZ4_9STRA</name>
<dbReference type="InterPro" id="IPR001054">
    <property type="entry name" value="A/G_cyclase"/>
</dbReference>
<evidence type="ECO:0000313" key="4">
    <source>
        <dbReference type="EMBL" id="KAL3826963.1"/>
    </source>
</evidence>
<keyword evidence="2" id="KW-0812">Transmembrane</keyword>
<dbReference type="PANTHER" id="PTHR43336:SF3">
    <property type="entry name" value="GUANYLATE CYCLASE DOMAIN-CONTAINING PROTEIN"/>
    <property type="match status" value="1"/>
</dbReference>
<sequence>MRPGGGVGDDRSSAAHMGGGGGGGDGGPSVIRGRSVATASYESDRGHVDSRKLFVRYSIGDYVLISREICDDCNHADFDVDDIIMLNRFGYPPRSRVRVMSSGGGILATMTTPEERRGPYSYVLAVVVSVHFGEDSRYYTVRREDTMQNQRADAMWMEPITTASGLEAAKEVAARRRRQSSSNNGRALATMNRGAARGIGTRWWSSRRLVDGDVARRAGLWTRGVHIKLKAQTEKFLNGSRPYGISCRFTGVNVLVICSIWYLYIDQVRLAFMPPTADYPCAVISAIVWMVLVMELIVELFIRPSGYHALIRSEKAYLPSTVRYLNTFHLITEMISLIFFAPEFFILFGYNDPDFSLANACLMSIYGPGRLKAFYGTAYICVLRLRIFGVVRHWTKMWINNTFVRVRGKNGEVQVQRAKGFFAPQRHREAGYRQELVVTTGEAVSYSTNDDDRHKRNVVEKKNVFTNDYHLTNASRIGTALTSTNATRVLVFVFFIGLLPLYSVVFKPYGGTNHDNYNSAVLLNANNIALNTSDNETCSLLEKTIVDWSKAHAFEKTKFGRQDFMHLWCLDVQPWRCEFQKMRDCTVLETTGVASRTYCTDDCNTDTGLCSKKYCEEYRTNTFLPISVDQRAIYSLPSGESMSDNFAVHIVYNEIESVQLTMIYILMLNLVMTFGVLLFLSVSRNDAGRLVLGPLRRMLKIVAFYAKNPLSPPPRRESVNSSYLKLNDAYFYDSDDETSEQKLGTFETEQLVNAVTKITDLLRKCWGVAGAGIISSNLATSEGGLTAYFNPTVPGKAVYALFSFVYIDRFNFHLHALKGDIMILINDIAAVLHEEVYRWGYEDSGQCNKNLGNAFLMVYKIGAVSEVMEKRERAEAVIFSTKDMAKSRRRTYQRSRSGSDASGTRSQSVRSRSSQTLVDSIDLSSLPGMRAFSDRALLGLLKTFAVIHRDKTILSWNNDFRLGAGVGAMSINLLFGMDAGWAVEGAVGSMYKIDATYLSPHVNMASRMTSATKQYGVYFLLSQAVQKLLSENARSKLRHVDTVTVKGSSVQQKIFTYDARVRNDFFLYSKTKSQEDADSDRYTPAIWNTDQDLVAMRSHICDEFMEIFNRGRDEYLSGNWPTAIKLLKLANRRMIEEVVSEGFSCSKSLIALQDDAEVEEKHLGDGPCQRLIAYMEELGGVAPKGWAGYRPLTSK</sequence>
<feature type="transmembrane region" description="Helical" evidence="2">
    <location>
        <begin position="486"/>
        <end position="505"/>
    </location>
</feature>
<feature type="transmembrane region" description="Helical" evidence="2">
    <location>
        <begin position="245"/>
        <end position="265"/>
    </location>
</feature>
<feature type="transmembrane region" description="Helical" evidence="2">
    <location>
        <begin position="662"/>
        <end position="682"/>
    </location>
</feature>
<keyword evidence="2" id="KW-0472">Membrane</keyword>
<keyword evidence="5" id="KW-1185">Reference proteome</keyword>
<evidence type="ECO:0000259" key="3">
    <source>
        <dbReference type="Pfam" id="PF00211"/>
    </source>
</evidence>
<dbReference type="InterPro" id="IPR029787">
    <property type="entry name" value="Nucleotide_cyclase"/>
</dbReference>
<feature type="compositionally biased region" description="Gly residues" evidence="1">
    <location>
        <begin position="17"/>
        <end position="27"/>
    </location>
</feature>
<dbReference type="EMBL" id="JALLPB020000010">
    <property type="protein sequence ID" value="KAL3826963.1"/>
    <property type="molecule type" value="Genomic_DNA"/>
</dbReference>
<keyword evidence="2" id="KW-1133">Transmembrane helix</keyword>
<dbReference type="SUPFAM" id="SSF55073">
    <property type="entry name" value="Nucleotide cyclase"/>
    <property type="match status" value="1"/>
</dbReference>